<protein>
    <recommendedName>
        <fullName evidence="7">Elongation factor 4</fullName>
        <shortName evidence="7">EF-4</shortName>
        <ecNumber evidence="7">3.6.5.n1</ecNumber>
    </recommendedName>
    <alternativeName>
        <fullName evidence="7">Ribosomal back-translocase LepA</fullName>
    </alternativeName>
</protein>
<dbReference type="PANTHER" id="PTHR43512:SF4">
    <property type="entry name" value="TRANSLATION FACTOR GUF1 HOMOLOG, CHLOROPLASTIC"/>
    <property type="match status" value="1"/>
</dbReference>
<comment type="similarity">
    <text evidence="1 7">Belongs to the TRAFAC class translation factor GTPase superfamily. Classic translation factor GTPase family. LepA subfamily.</text>
</comment>
<dbReference type="EC" id="3.6.5.n1" evidence="7"/>
<feature type="binding site" evidence="7">
    <location>
        <begin position="18"/>
        <end position="23"/>
    </location>
    <ligand>
        <name>GTP</name>
        <dbReference type="ChEBI" id="CHEBI:37565"/>
    </ligand>
</feature>
<dbReference type="CDD" id="cd03699">
    <property type="entry name" value="EF4_II"/>
    <property type="match status" value="1"/>
</dbReference>
<dbReference type="Gene3D" id="2.40.30.10">
    <property type="entry name" value="Translation factors"/>
    <property type="match status" value="1"/>
</dbReference>
<dbReference type="Pfam" id="PF00679">
    <property type="entry name" value="EFG_C"/>
    <property type="match status" value="1"/>
</dbReference>
<dbReference type="SUPFAM" id="SSF50447">
    <property type="entry name" value="Translation proteins"/>
    <property type="match status" value="1"/>
</dbReference>
<dbReference type="NCBIfam" id="TIGR01393">
    <property type="entry name" value="lepA"/>
    <property type="match status" value="1"/>
</dbReference>
<evidence type="ECO:0000256" key="4">
    <source>
        <dbReference type="ARBA" id="ARBA00022917"/>
    </source>
</evidence>
<feature type="binding site" evidence="7">
    <location>
        <begin position="135"/>
        <end position="138"/>
    </location>
    <ligand>
        <name>GTP</name>
        <dbReference type="ChEBI" id="CHEBI:37565"/>
    </ligand>
</feature>
<dbReference type="InterPro" id="IPR000640">
    <property type="entry name" value="EFG_V-like"/>
</dbReference>
<evidence type="ECO:0000256" key="2">
    <source>
        <dbReference type="ARBA" id="ARBA00022741"/>
    </source>
</evidence>
<keyword evidence="2 7" id="KW-0547">Nucleotide-binding</keyword>
<dbReference type="RefSeq" id="WP_182540017.1">
    <property type="nucleotide sequence ID" value="NZ_JACJIP010000051.1"/>
</dbReference>
<evidence type="ECO:0000256" key="7">
    <source>
        <dbReference type="HAMAP-Rule" id="MF_00071"/>
    </source>
</evidence>
<dbReference type="Gene3D" id="3.30.70.2570">
    <property type="entry name" value="Elongation factor 4, C-terminal domain"/>
    <property type="match status" value="1"/>
</dbReference>
<dbReference type="CDD" id="cd01890">
    <property type="entry name" value="LepA"/>
    <property type="match status" value="1"/>
</dbReference>
<dbReference type="InterPro" id="IPR038363">
    <property type="entry name" value="LepA_C_sf"/>
</dbReference>
<dbReference type="Proteomes" id="UP000567067">
    <property type="component" value="Unassembled WGS sequence"/>
</dbReference>
<dbReference type="EMBL" id="JACJIP010000051">
    <property type="protein sequence ID" value="MBA9088434.1"/>
    <property type="molecule type" value="Genomic_DNA"/>
</dbReference>
<dbReference type="PANTHER" id="PTHR43512">
    <property type="entry name" value="TRANSLATION FACTOR GUF1-RELATED"/>
    <property type="match status" value="1"/>
</dbReference>
<dbReference type="HAMAP" id="MF_00071">
    <property type="entry name" value="LepA"/>
    <property type="match status" value="1"/>
</dbReference>
<gene>
    <name evidence="7" type="primary">lepA</name>
    <name evidence="9" type="ORF">FHR92_004933</name>
</gene>
<dbReference type="Pfam" id="PF00009">
    <property type="entry name" value="GTP_EFTU"/>
    <property type="match status" value="1"/>
</dbReference>
<dbReference type="AlphaFoldDB" id="A0A7W3SY81"/>
<dbReference type="GO" id="GO:0005525">
    <property type="term" value="F:GTP binding"/>
    <property type="evidence" value="ECO:0007669"/>
    <property type="project" value="UniProtKB-UniRule"/>
</dbReference>
<dbReference type="CDD" id="cd03709">
    <property type="entry name" value="lepA_C"/>
    <property type="match status" value="1"/>
</dbReference>
<dbReference type="Gene3D" id="3.30.70.870">
    <property type="entry name" value="Elongation Factor G (Translational Gtpase), domain 3"/>
    <property type="match status" value="1"/>
</dbReference>
<dbReference type="GO" id="GO:0043022">
    <property type="term" value="F:ribosome binding"/>
    <property type="evidence" value="ECO:0007669"/>
    <property type="project" value="UniProtKB-UniRule"/>
</dbReference>
<proteinExistence type="inferred from homology"/>
<evidence type="ECO:0000256" key="1">
    <source>
        <dbReference type="ARBA" id="ARBA00005454"/>
    </source>
</evidence>
<dbReference type="Gene3D" id="3.40.50.300">
    <property type="entry name" value="P-loop containing nucleotide triphosphate hydrolases"/>
    <property type="match status" value="1"/>
</dbReference>
<dbReference type="InterPro" id="IPR000795">
    <property type="entry name" value="T_Tr_GTP-bd_dom"/>
</dbReference>
<evidence type="ECO:0000313" key="9">
    <source>
        <dbReference type="EMBL" id="MBA9088434.1"/>
    </source>
</evidence>
<keyword evidence="10" id="KW-1185">Reference proteome</keyword>
<dbReference type="InterPro" id="IPR035654">
    <property type="entry name" value="LepA_IV"/>
</dbReference>
<dbReference type="InterPro" id="IPR005225">
    <property type="entry name" value="Small_GTP-bd"/>
</dbReference>
<evidence type="ECO:0000313" key="10">
    <source>
        <dbReference type="Proteomes" id="UP000567067"/>
    </source>
</evidence>
<evidence type="ECO:0000256" key="3">
    <source>
        <dbReference type="ARBA" id="ARBA00022801"/>
    </source>
</evidence>
<dbReference type="SMART" id="SM00838">
    <property type="entry name" value="EFG_C"/>
    <property type="match status" value="1"/>
</dbReference>
<evidence type="ECO:0000256" key="5">
    <source>
        <dbReference type="ARBA" id="ARBA00023134"/>
    </source>
</evidence>
<sequence>MNNQQLYIRNFSIIAHIDHGKSTFADRIMELTLTVTNRELREQILDYMEVEREHGITVKSSTVRVYYEAGNQKEYQYNLIDTPGHVDFTYEVSKALAACEGVILLVDATQGIQAQTIANYKIAKSNNLVIMPVINKIDSENANVKETRHQIQKLMDIRSADILCISAKTGEGVMDVLEHIHAIIPPPLDRIEKPLKALVFDLQYDPYKGIIAYIRLFEGSLTKESTLLFMATNTFFQPLDIGVFSPHMQSTDSLSAGEVGYVITGLKKIQQVKIGDTLTLFNDPTNEQLVGYEESKSMVYAGLYPKDDRQTDFENAIYRLSLNDSSFQYQDEKSEVLGKGFRCGFLGMLHLQIVRERLEREFGVYVITTAPNVPYLVYMKDGTELWVNNPVYYPAFNQVKFVEEPISDVTITSPQEYIGDIMKLTTNRKGIFMDLSYQGEQAIIHYEMPTSEIAYDFFDQLKSFTRGYATMDVKFKKYEMANLVKMEIFINYIKIDALTFIVHREDAYRIASQLVLKLKYTIPRKLYPMPVQVNVEGKVIAREDVPPLRKNAAVSGEKKSISKKQALLRRQNINKRNSEHSMVELPQEVFNSILDINKGINQF</sequence>
<accession>A0A7W3SY81</accession>
<dbReference type="Gene3D" id="3.30.70.240">
    <property type="match status" value="1"/>
</dbReference>
<keyword evidence="6 7" id="KW-0472">Membrane</keyword>
<evidence type="ECO:0000256" key="6">
    <source>
        <dbReference type="ARBA" id="ARBA00023136"/>
    </source>
</evidence>
<dbReference type="PROSITE" id="PS51722">
    <property type="entry name" value="G_TR_2"/>
    <property type="match status" value="1"/>
</dbReference>
<dbReference type="InterPro" id="IPR006297">
    <property type="entry name" value="EF-4"/>
</dbReference>
<keyword evidence="5 7" id="KW-0342">GTP-binding</keyword>
<organism evidence="9 10">
    <name type="scientific">Fontibacillus solani</name>
    <dbReference type="NCBI Taxonomy" id="1572857"/>
    <lineage>
        <taxon>Bacteria</taxon>
        <taxon>Bacillati</taxon>
        <taxon>Bacillota</taxon>
        <taxon>Bacilli</taxon>
        <taxon>Bacillales</taxon>
        <taxon>Paenibacillaceae</taxon>
        <taxon>Fontibacillus</taxon>
    </lineage>
</organism>
<keyword evidence="4 7" id="KW-0648">Protein biosynthesis</keyword>
<dbReference type="PRINTS" id="PR00315">
    <property type="entry name" value="ELONGATNFCT"/>
</dbReference>
<comment type="catalytic activity">
    <reaction evidence="7">
        <text>GTP + H2O = GDP + phosphate + H(+)</text>
        <dbReference type="Rhea" id="RHEA:19669"/>
        <dbReference type="ChEBI" id="CHEBI:15377"/>
        <dbReference type="ChEBI" id="CHEBI:15378"/>
        <dbReference type="ChEBI" id="CHEBI:37565"/>
        <dbReference type="ChEBI" id="CHEBI:43474"/>
        <dbReference type="ChEBI" id="CHEBI:58189"/>
        <dbReference type="EC" id="3.6.5.n1"/>
    </reaction>
</comment>
<dbReference type="Pfam" id="PF06421">
    <property type="entry name" value="LepA_C"/>
    <property type="match status" value="1"/>
</dbReference>
<dbReference type="InterPro" id="IPR004161">
    <property type="entry name" value="EFTu-like_2"/>
</dbReference>
<dbReference type="GO" id="GO:0003924">
    <property type="term" value="F:GTPase activity"/>
    <property type="evidence" value="ECO:0007669"/>
    <property type="project" value="UniProtKB-UniRule"/>
</dbReference>
<evidence type="ECO:0000259" key="8">
    <source>
        <dbReference type="PROSITE" id="PS51722"/>
    </source>
</evidence>
<dbReference type="SUPFAM" id="SSF52540">
    <property type="entry name" value="P-loop containing nucleoside triphosphate hydrolases"/>
    <property type="match status" value="1"/>
</dbReference>
<dbReference type="GO" id="GO:0003746">
    <property type="term" value="F:translation elongation factor activity"/>
    <property type="evidence" value="ECO:0007669"/>
    <property type="project" value="UniProtKB-UniRule"/>
</dbReference>
<dbReference type="Pfam" id="PF03144">
    <property type="entry name" value="GTP_EFTU_D2"/>
    <property type="match status" value="1"/>
</dbReference>
<dbReference type="InterPro" id="IPR027417">
    <property type="entry name" value="P-loop_NTPase"/>
</dbReference>
<dbReference type="GO" id="GO:0045727">
    <property type="term" value="P:positive regulation of translation"/>
    <property type="evidence" value="ECO:0007669"/>
    <property type="project" value="UniProtKB-UniRule"/>
</dbReference>
<dbReference type="InterPro" id="IPR035647">
    <property type="entry name" value="EFG_III/V"/>
</dbReference>
<dbReference type="FunFam" id="2.40.30.10:FF:000015">
    <property type="entry name" value="Translation factor GUF1, mitochondrial"/>
    <property type="match status" value="1"/>
</dbReference>
<dbReference type="InterPro" id="IPR009000">
    <property type="entry name" value="Transl_B-barrel_sf"/>
</dbReference>
<dbReference type="FunFam" id="3.40.50.300:FF:000078">
    <property type="entry name" value="Elongation factor 4"/>
    <property type="match status" value="1"/>
</dbReference>
<dbReference type="InterPro" id="IPR013842">
    <property type="entry name" value="LepA_CTD"/>
</dbReference>
<dbReference type="NCBIfam" id="TIGR00231">
    <property type="entry name" value="small_GTP"/>
    <property type="match status" value="1"/>
</dbReference>
<comment type="subcellular location">
    <subcellularLocation>
        <location evidence="7">Cell membrane</location>
        <topology evidence="7">Peripheral membrane protein</topology>
        <orientation evidence="7">Cytoplasmic side</orientation>
    </subcellularLocation>
</comment>
<dbReference type="SUPFAM" id="SSF54980">
    <property type="entry name" value="EF-G C-terminal domain-like"/>
    <property type="match status" value="2"/>
</dbReference>
<reference evidence="9 10" key="1">
    <citation type="submission" date="2020-08" db="EMBL/GenBank/DDBJ databases">
        <title>Genomic Encyclopedia of Type Strains, Phase III (KMG-III): the genomes of soil and plant-associated and newly described type strains.</title>
        <authorList>
            <person name="Whitman W."/>
        </authorList>
    </citation>
    <scope>NUCLEOTIDE SEQUENCE [LARGE SCALE GENOMIC DNA]</scope>
    <source>
        <strain evidence="9 10">CECT 8693</strain>
    </source>
</reference>
<keyword evidence="3 7" id="KW-0378">Hydrolase</keyword>
<comment type="function">
    <text evidence="7">Required for accurate and efficient protein synthesis under certain stress conditions. May act as a fidelity factor of the translation reaction, by catalyzing a one-codon backward translocation of tRNAs on improperly translocated ribosomes. Back-translocation proceeds from a post-translocation (POST) complex to a pre-translocation (PRE) complex, thus giving elongation factor G a second chance to translocate the tRNAs correctly. Binds to ribosomes in a GTP-dependent manner.</text>
</comment>
<name>A0A7W3SY81_9BACL</name>
<dbReference type="GO" id="GO:0005886">
    <property type="term" value="C:plasma membrane"/>
    <property type="evidence" value="ECO:0007669"/>
    <property type="project" value="UniProtKB-SubCell"/>
</dbReference>
<keyword evidence="7" id="KW-1003">Cell membrane</keyword>
<feature type="domain" description="Tr-type G" evidence="8">
    <location>
        <begin position="6"/>
        <end position="188"/>
    </location>
</feature>
<comment type="caution">
    <text evidence="9">The sequence shown here is derived from an EMBL/GenBank/DDBJ whole genome shotgun (WGS) entry which is preliminary data.</text>
</comment>